<keyword evidence="4" id="KW-1185">Reference proteome</keyword>
<dbReference type="Proteomes" id="UP001331761">
    <property type="component" value="Unassembled WGS sequence"/>
</dbReference>
<protein>
    <submittedName>
        <fullName evidence="3">Uncharacterized protein</fullName>
    </submittedName>
</protein>
<gene>
    <name evidence="3" type="ORF">GCK32_020520</name>
</gene>
<keyword evidence="2" id="KW-0732">Signal</keyword>
<reference evidence="3 4" key="1">
    <citation type="submission" date="2019-10" db="EMBL/GenBank/DDBJ databases">
        <title>Assembly and Annotation for the nematode Trichostrongylus colubriformis.</title>
        <authorList>
            <person name="Martin J."/>
        </authorList>
    </citation>
    <scope>NUCLEOTIDE SEQUENCE [LARGE SCALE GENOMIC DNA]</scope>
    <source>
        <strain evidence="3">G859</strain>
        <tissue evidence="3">Whole worm</tissue>
    </source>
</reference>
<organism evidence="3 4">
    <name type="scientific">Trichostrongylus colubriformis</name>
    <name type="common">Black scour worm</name>
    <dbReference type="NCBI Taxonomy" id="6319"/>
    <lineage>
        <taxon>Eukaryota</taxon>
        <taxon>Metazoa</taxon>
        <taxon>Ecdysozoa</taxon>
        <taxon>Nematoda</taxon>
        <taxon>Chromadorea</taxon>
        <taxon>Rhabditida</taxon>
        <taxon>Rhabditina</taxon>
        <taxon>Rhabditomorpha</taxon>
        <taxon>Strongyloidea</taxon>
        <taxon>Trichostrongylidae</taxon>
        <taxon>Trichostrongylus</taxon>
    </lineage>
</organism>
<evidence type="ECO:0000256" key="1">
    <source>
        <dbReference type="SAM" id="MobiDB-lite"/>
    </source>
</evidence>
<feature type="region of interest" description="Disordered" evidence="1">
    <location>
        <begin position="68"/>
        <end position="125"/>
    </location>
</feature>
<name>A0AAN8G741_TRICO</name>
<sequence>MSLRGVQGVLLALLILVVWPIEAQLSDLVFCFAKSSGPCNATTPCKKKKEICVNTLAGEICCKSNKVKASPTTTTTTTTDTPPDPNGQDQPNDQSQPNDPDQQNTSQPVDPNQDPNQQGKRDATRHFKFSLKLCEIMN</sequence>
<dbReference type="AlphaFoldDB" id="A0AAN8G741"/>
<comment type="caution">
    <text evidence="3">The sequence shown here is derived from an EMBL/GenBank/DDBJ whole genome shotgun (WGS) entry which is preliminary data.</text>
</comment>
<accession>A0AAN8G741</accession>
<feature type="compositionally biased region" description="Low complexity" evidence="1">
    <location>
        <begin position="71"/>
        <end position="118"/>
    </location>
</feature>
<evidence type="ECO:0000313" key="3">
    <source>
        <dbReference type="EMBL" id="KAK5982393.1"/>
    </source>
</evidence>
<evidence type="ECO:0000313" key="4">
    <source>
        <dbReference type="Proteomes" id="UP001331761"/>
    </source>
</evidence>
<evidence type="ECO:0000256" key="2">
    <source>
        <dbReference type="SAM" id="SignalP"/>
    </source>
</evidence>
<proteinExistence type="predicted"/>
<feature type="signal peptide" evidence="2">
    <location>
        <begin position="1"/>
        <end position="23"/>
    </location>
</feature>
<feature type="chain" id="PRO_5042848002" evidence="2">
    <location>
        <begin position="24"/>
        <end position="138"/>
    </location>
</feature>
<dbReference type="EMBL" id="WIXE01005181">
    <property type="protein sequence ID" value="KAK5982393.1"/>
    <property type="molecule type" value="Genomic_DNA"/>
</dbReference>